<dbReference type="Gene3D" id="3.40.50.620">
    <property type="entry name" value="HUPs"/>
    <property type="match status" value="1"/>
</dbReference>
<feature type="domain" description="Glutaminyl-tRNA synthetase class Ib non-specific RNA-binding" evidence="13">
    <location>
        <begin position="170"/>
        <end position="245"/>
    </location>
</feature>
<dbReference type="InterPro" id="IPR020056">
    <property type="entry name" value="Rbsml_bL25/Gln-tRNA_synth_N"/>
</dbReference>
<evidence type="ECO:0000259" key="14">
    <source>
        <dbReference type="Pfam" id="PF04558"/>
    </source>
</evidence>
<accession>A0AAD5VAP7</accession>
<dbReference type="FunFam" id="2.40.240.10:FF:000007">
    <property type="entry name" value="Glutamine--tRNA ligase"/>
    <property type="match status" value="1"/>
</dbReference>
<proteinExistence type="inferred from homology"/>
<dbReference type="Pfam" id="PF04558">
    <property type="entry name" value="tRNA_synt_1c_R1"/>
    <property type="match status" value="1"/>
</dbReference>
<dbReference type="NCBIfam" id="TIGR00440">
    <property type="entry name" value="glnS"/>
    <property type="match status" value="1"/>
</dbReference>
<evidence type="ECO:0000256" key="6">
    <source>
        <dbReference type="ARBA" id="ARBA00022917"/>
    </source>
</evidence>
<dbReference type="FunFam" id="3.40.50.620:FF:000183">
    <property type="entry name" value="Glutaminyl-tRNA synthetase"/>
    <property type="match status" value="1"/>
</dbReference>
<dbReference type="Gene3D" id="1.10.10.2420">
    <property type="match status" value="1"/>
</dbReference>
<evidence type="ECO:0000256" key="5">
    <source>
        <dbReference type="ARBA" id="ARBA00022840"/>
    </source>
</evidence>
<keyword evidence="7 9" id="KW-0030">Aminoacyl-tRNA synthetase</keyword>
<evidence type="ECO:0000259" key="11">
    <source>
        <dbReference type="Pfam" id="PF00749"/>
    </source>
</evidence>
<keyword evidence="6 9" id="KW-0648">Protein biosynthesis</keyword>
<evidence type="ECO:0000256" key="2">
    <source>
        <dbReference type="ARBA" id="ARBA00012836"/>
    </source>
</evidence>
<dbReference type="InterPro" id="IPR042558">
    <property type="entry name" value="Gln-tRNA-synth_Ib_RNA-bd_N_1"/>
</dbReference>
<dbReference type="SUPFAM" id="SSF52374">
    <property type="entry name" value="Nucleotidylyl transferase"/>
    <property type="match status" value="1"/>
</dbReference>
<dbReference type="EC" id="6.1.1.18" evidence="2"/>
<dbReference type="InterPro" id="IPR007639">
    <property type="entry name" value="Gln-tRNA-synth_Ib_RNA-bd_N"/>
</dbReference>
<dbReference type="GO" id="GO:0004819">
    <property type="term" value="F:glutamine-tRNA ligase activity"/>
    <property type="evidence" value="ECO:0007669"/>
    <property type="project" value="UniProtKB-EC"/>
</dbReference>
<sequence length="846" mass="93767">MPPKAEPSPEVQELITLFKSIGLTQAKAAEAAKSPKGATVLKDIIETHALVGKEIDEKQAGLLAALAVQGSKLGPSERAYAVDAILDGRLKSTDQVSAASKYLETNPLPIDHVDFDKQCGVGFSITPAEIATLVANYITSSAASSWANLGAILGGLRTTPDLRWANPLEVKSAVETAFTEKFGAKEANKPKGKDAKKDTQSKTTTAKAAVPEPSTSRSVFSEGFLGNLHKPGGNPQIHPHLREAHLAATGGIVYTRFPPEPNGYLHVGHSKAIFINFGYAAHHGGKCYLRFDDTNPEAEEGRYFESILETIRWLGFEPWKITYSSDYFDQLYLLAIELIKRDKAYICHCTGEEIKANRGGEERGPRKACSHRTRPSSESLEEFEKMKNGGYKPGEAILRMKQDLDSGNTMMWDLVAYRVLNAPHHRTHDKWRIYPTYDFTHCLCDSFENISHSLCTTEFIASRESYDWLCDALEVYKPRQSEYGRLNITGTITSKRKILRLVEGDYVRSWDDPRLYTLIALRRRGVPPGAILSFVGGLGVSTAASNIQAVRFEQVVRQYLENTAPRLLMVLKPLKVTIENLPEDYVLMLEKPLHPKVPELGSSKVPFTRTIYIDADDFRLEDSKDYFRLAPGKTVGLFQAPHPITCTSYKTDPTTGEVTELVCRLENEGPAATKKPKAFIQWVAEHAPSGSPIRVEETRIFYQLFKSENPAAALPNYLADINPHSLDIVKGAMIEVGFWELAKRLYVDAKVESKTRTEKALKESANVSGTSKPDPEDDTPKATSEQLIGKEVIRFQGLRVAYFTVDKESKLGILDEADNVKPGPRPGDILILNRIVSLKEDSGKAA</sequence>
<protein>
    <recommendedName>
        <fullName evidence="2">glutamine--tRNA ligase</fullName>
        <ecNumber evidence="2">6.1.1.18</ecNumber>
    </recommendedName>
</protein>
<dbReference type="GO" id="GO:0005829">
    <property type="term" value="C:cytosol"/>
    <property type="evidence" value="ECO:0007669"/>
    <property type="project" value="TreeGrafter"/>
</dbReference>
<evidence type="ECO:0000256" key="7">
    <source>
        <dbReference type="ARBA" id="ARBA00023146"/>
    </source>
</evidence>
<evidence type="ECO:0000259" key="12">
    <source>
        <dbReference type="Pfam" id="PF03950"/>
    </source>
</evidence>
<dbReference type="InterPro" id="IPR014729">
    <property type="entry name" value="Rossmann-like_a/b/a_fold"/>
</dbReference>
<evidence type="ECO:0000259" key="13">
    <source>
        <dbReference type="Pfam" id="PF04557"/>
    </source>
</evidence>
<dbReference type="Pfam" id="PF04557">
    <property type="entry name" value="tRNA_synt_1c_R2"/>
    <property type="match status" value="1"/>
</dbReference>
<evidence type="ECO:0000256" key="1">
    <source>
        <dbReference type="ARBA" id="ARBA00005594"/>
    </source>
</evidence>
<feature type="domain" description="Glutamyl/glutaminyl-tRNA synthetase class Ib anti-codon binding" evidence="12">
    <location>
        <begin position="564"/>
        <end position="665"/>
    </location>
</feature>
<dbReference type="Proteomes" id="UP001212997">
    <property type="component" value="Unassembled WGS sequence"/>
</dbReference>
<dbReference type="SUPFAM" id="SSF50715">
    <property type="entry name" value="Ribosomal protein L25-like"/>
    <property type="match status" value="1"/>
</dbReference>
<evidence type="ECO:0000256" key="9">
    <source>
        <dbReference type="RuleBase" id="RU363037"/>
    </source>
</evidence>
<feature type="region of interest" description="Disordered" evidence="10">
    <location>
        <begin position="185"/>
        <end position="217"/>
    </location>
</feature>
<dbReference type="InterPro" id="IPR020059">
    <property type="entry name" value="Glu/Gln-tRNA-synth_Ib_codon-bd"/>
</dbReference>
<dbReference type="InterPro" id="IPR050132">
    <property type="entry name" value="Gln/Glu-tRNA_Ligase"/>
</dbReference>
<comment type="caution">
    <text evidence="15">The sequence shown here is derived from an EMBL/GenBank/DDBJ whole genome shotgun (WGS) entry which is preliminary data.</text>
</comment>
<dbReference type="InterPro" id="IPR004514">
    <property type="entry name" value="Gln-tRNA-synth"/>
</dbReference>
<keyword evidence="3 9" id="KW-0436">Ligase</keyword>
<evidence type="ECO:0000256" key="8">
    <source>
        <dbReference type="ARBA" id="ARBA00048270"/>
    </source>
</evidence>
<feature type="region of interest" description="Disordered" evidence="10">
    <location>
        <begin position="757"/>
        <end position="784"/>
    </location>
</feature>
<keyword evidence="5 9" id="KW-0067">ATP-binding</keyword>
<name>A0AAD5VAP7_9APHY</name>
<reference evidence="15" key="1">
    <citation type="submission" date="2022-07" db="EMBL/GenBank/DDBJ databases">
        <title>Genome Sequence of Physisporinus lineatus.</title>
        <authorList>
            <person name="Buettner E."/>
        </authorList>
    </citation>
    <scope>NUCLEOTIDE SEQUENCE</scope>
    <source>
        <strain evidence="15">VT162</strain>
    </source>
</reference>
<dbReference type="InterPro" id="IPR011035">
    <property type="entry name" value="Ribosomal_bL25/Gln-tRNA_synth"/>
</dbReference>
<evidence type="ECO:0000313" key="16">
    <source>
        <dbReference type="Proteomes" id="UP001212997"/>
    </source>
</evidence>
<dbReference type="Gene3D" id="1.10.8.1290">
    <property type="entry name" value="Glutaminyl-tRNA synthetase, non-specific RNA binding region part 1, domain 1"/>
    <property type="match status" value="1"/>
</dbReference>
<evidence type="ECO:0000313" key="15">
    <source>
        <dbReference type="EMBL" id="KAJ3488815.1"/>
    </source>
</evidence>
<dbReference type="EMBL" id="JANAWD010000059">
    <property type="protein sequence ID" value="KAJ3488815.1"/>
    <property type="molecule type" value="Genomic_DNA"/>
</dbReference>
<feature type="compositionally biased region" description="Basic and acidic residues" evidence="10">
    <location>
        <begin position="185"/>
        <end position="200"/>
    </location>
</feature>
<evidence type="ECO:0000256" key="10">
    <source>
        <dbReference type="SAM" id="MobiDB-lite"/>
    </source>
</evidence>
<dbReference type="GO" id="GO:0005524">
    <property type="term" value="F:ATP binding"/>
    <property type="evidence" value="ECO:0007669"/>
    <property type="project" value="UniProtKB-KW"/>
</dbReference>
<dbReference type="AlphaFoldDB" id="A0AAD5VAP7"/>
<dbReference type="Pfam" id="PF03950">
    <property type="entry name" value="tRNA-synt_1c_C"/>
    <property type="match status" value="1"/>
</dbReference>
<comment type="similarity">
    <text evidence="1 9">Belongs to the class-I aminoacyl-tRNA synthetase family.</text>
</comment>
<evidence type="ECO:0000256" key="3">
    <source>
        <dbReference type="ARBA" id="ARBA00022598"/>
    </source>
</evidence>
<dbReference type="PANTHER" id="PTHR43097:SF4">
    <property type="entry name" value="GLUTAMINE--TRNA LIGASE"/>
    <property type="match status" value="1"/>
</dbReference>
<organism evidence="15 16">
    <name type="scientific">Meripilus lineatus</name>
    <dbReference type="NCBI Taxonomy" id="2056292"/>
    <lineage>
        <taxon>Eukaryota</taxon>
        <taxon>Fungi</taxon>
        <taxon>Dikarya</taxon>
        <taxon>Basidiomycota</taxon>
        <taxon>Agaricomycotina</taxon>
        <taxon>Agaricomycetes</taxon>
        <taxon>Polyporales</taxon>
        <taxon>Meripilaceae</taxon>
        <taxon>Meripilus</taxon>
    </lineage>
</organism>
<dbReference type="InterPro" id="IPR020058">
    <property type="entry name" value="Glu/Gln-tRNA-synth_Ib_cat-dom"/>
</dbReference>
<gene>
    <name evidence="15" type="ORF">NLI96_g2591</name>
</gene>
<dbReference type="InterPro" id="IPR007638">
    <property type="entry name" value="Gln-tRNA-synth_Ib_RNA-bd_2"/>
</dbReference>
<keyword evidence="16" id="KW-1185">Reference proteome</keyword>
<feature type="domain" description="Glutamyl/glutaminyl-tRNA synthetase class Ib catalytic" evidence="11">
    <location>
        <begin position="253"/>
        <end position="561"/>
    </location>
</feature>
<dbReference type="Pfam" id="PF00749">
    <property type="entry name" value="tRNA-synt_1c"/>
    <property type="match status" value="1"/>
</dbReference>
<dbReference type="InterPro" id="IPR000924">
    <property type="entry name" value="Glu/Gln-tRNA-synth"/>
</dbReference>
<dbReference type="GO" id="GO:0006425">
    <property type="term" value="P:glutaminyl-tRNA aminoacylation"/>
    <property type="evidence" value="ECO:0007669"/>
    <property type="project" value="InterPro"/>
</dbReference>
<dbReference type="PRINTS" id="PR00987">
    <property type="entry name" value="TRNASYNTHGLU"/>
</dbReference>
<dbReference type="PANTHER" id="PTHR43097">
    <property type="entry name" value="GLUTAMINE-TRNA LIGASE"/>
    <property type="match status" value="1"/>
</dbReference>
<dbReference type="InterPro" id="IPR042559">
    <property type="entry name" value="Gln-tRNA-synth_Ib_RNA-bd_N_2"/>
</dbReference>
<comment type="catalytic activity">
    <reaction evidence="8">
        <text>tRNA(Gln) + L-glutamine + ATP = L-glutaminyl-tRNA(Gln) + AMP + diphosphate</text>
        <dbReference type="Rhea" id="RHEA:20121"/>
        <dbReference type="Rhea" id="RHEA-COMP:9662"/>
        <dbReference type="Rhea" id="RHEA-COMP:9681"/>
        <dbReference type="ChEBI" id="CHEBI:30616"/>
        <dbReference type="ChEBI" id="CHEBI:33019"/>
        <dbReference type="ChEBI" id="CHEBI:58359"/>
        <dbReference type="ChEBI" id="CHEBI:78442"/>
        <dbReference type="ChEBI" id="CHEBI:78521"/>
        <dbReference type="ChEBI" id="CHEBI:456215"/>
        <dbReference type="EC" id="6.1.1.18"/>
    </reaction>
</comment>
<evidence type="ECO:0000256" key="4">
    <source>
        <dbReference type="ARBA" id="ARBA00022741"/>
    </source>
</evidence>
<dbReference type="FunFam" id="3.90.800.10:FF:000001">
    <property type="entry name" value="Glutamine--tRNA ligase"/>
    <property type="match status" value="1"/>
</dbReference>
<keyword evidence="4 9" id="KW-0547">Nucleotide-binding</keyword>
<feature type="domain" description="Glutaminyl-tRNA synthetase class Ib non-specific RNA-binding" evidence="14">
    <location>
        <begin position="13"/>
        <end position="167"/>
    </location>
</feature>
<dbReference type="Gene3D" id="2.40.240.10">
    <property type="entry name" value="Ribosomal Protein L25, Chain P"/>
    <property type="match status" value="2"/>
</dbReference>